<name>A0A5R9PD39_9GAMM</name>
<protein>
    <submittedName>
        <fullName evidence="1">Uncharacterized protein</fullName>
    </submittedName>
</protein>
<evidence type="ECO:0000313" key="2">
    <source>
        <dbReference type="Proteomes" id="UP000308508"/>
    </source>
</evidence>
<organism evidence="1 2">
    <name type="scientific">Thermomonas fusca</name>
    <dbReference type="NCBI Taxonomy" id="215690"/>
    <lineage>
        <taxon>Bacteria</taxon>
        <taxon>Pseudomonadati</taxon>
        <taxon>Pseudomonadota</taxon>
        <taxon>Gammaproteobacteria</taxon>
        <taxon>Lysobacterales</taxon>
        <taxon>Lysobacteraceae</taxon>
        <taxon>Thermomonas</taxon>
    </lineage>
</organism>
<evidence type="ECO:0000313" key="1">
    <source>
        <dbReference type="EMBL" id="TLX20953.1"/>
    </source>
</evidence>
<sequence length="237" mass="25637">MKEIDLSRFIRLQFAREESPGSPIELDKDAMEKLGDIPRVLRAFAKSYGARLGSPILWGGSVHLAIIDNDQLIGFAGEFAGALVKTAVEIEQNSQRSPPLRLAQAASNPNCVEVLRALSTTHEKSGLIASIFVQGVAVDLPQLKPSAFTEPGPDGSNNRFLRASLVGVCKPKLDANVLMLSDRSTLELPISDYPRSIDELFELVLKNTASYVGPAIFLGKANFRALPNGQLDVQLGL</sequence>
<dbReference type="EMBL" id="SROY01000006">
    <property type="protein sequence ID" value="TLX20953.1"/>
    <property type="molecule type" value="Genomic_DNA"/>
</dbReference>
<keyword evidence="2" id="KW-1185">Reference proteome</keyword>
<dbReference type="AlphaFoldDB" id="A0A5R9PD39"/>
<reference evidence="1 2" key="1">
    <citation type="submission" date="2019-04" db="EMBL/GenBank/DDBJ databases">
        <authorList>
            <person name="Grouzdev D.S."/>
            <person name="Nazina T.N."/>
        </authorList>
    </citation>
    <scope>NUCLEOTIDE SEQUENCE [LARGE SCALE GENOMIC DNA]</scope>
    <source>
        <strain evidence="1 2">SHC 3-19</strain>
    </source>
</reference>
<dbReference type="RefSeq" id="WP_138349613.1">
    <property type="nucleotide sequence ID" value="NZ_SROY01000006.1"/>
</dbReference>
<proteinExistence type="predicted"/>
<comment type="caution">
    <text evidence="1">The sequence shown here is derived from an EMBL/GenBank/DDBJ whole genome shotgun (WGS) entry which is preliminary data.</text>
</comment>
<accession>A0A5R9PD39</accession>
<dbReference type="Proteomes" id="UP000308508">
    <property type="component" value="Unassembled WGS sequence"/>
</dbReference>
<gene>
    <name evidence="1" type="ORF">E5S66_12165</name>
</gene>